<accession>A0AAD9ZHQ8</accession>
<comment type="subcellular location">
    <subcellularLocation>
        <location evidence="1">Nucleus</location>
    </subcellularLocation>
</comment>
<keyword evidence="6" id="KW-1185">Reference proteome</keyword>
<protein>
    <recommendedName>
        <fullName evidence="4">FAM192A/Fyv6 N-terminal domain-containing protein</fullName>
    </recommendedName>
</protein>
<dbReference type="Proteomes" id="UP001276659">
    <property type="component" value="Unassembled WGS sequence"/>
</dbReference>
<evidence type="ECO:0000256" key="1">
    <source>
        <dbReference type="ARBA" id="ARBA00004123"/>
    </source>
</evidence>
<dbReference type="InterPro" id="IPR019331">
    <property type="entry name" value="FAM192A/Fyv6_N"/>
</dbReference>
<sequence>MSSRFVSGGTTDNPIERDDEWLKAQQEIEANRRRKQEESQQEGGKTLYEVLQSNKAVKQEAFEESIKLKNQFRNLDEDEIEFLDSVLESTRAKEEAVKRETTEQLDLFRRQQEQADKALLEEGGDQEEGKAGSPTAGESQWAVNARKRKRAKEKEGLKGVKIRKSSTSEGLDRRESASQEPEKAGAVPSTTDIKEKEGALQAPKGKATAVTPVSPVKPSKASAATSSNPELPKSGGLDLAGYSSDEDD</sequence>
<dbReference type="InterPro" id="IPR039845">
    <property type="entry name" value="FAM192A"/>
</dbReference>
<organism evidence="5 6">
    <name type="scientific">Lepraria neglecta</name>
    <dbReference type="NCBI Taxonomy" id="209136"/>
    <lineage>
        <taxon>Eukaryota</taxon>
        <taxon>Fungi</taxon>
        <taxon>Dikarya</taxon>
        <taxon>Ascomycota</taxon>
        <taxon>Pezizomycotina</taxon>
        <taxon>Lecanoromycetes</taxon>
        <taxon>OSLEUM clade</taxon>
        <taxon>Lecanoromycetidae</taxon>
        <taxon>Lecanorales</taxon>
        <taxon>Lecanorineae</taxon>
        <taxon>Stereocaulaceae</taxon>
        <taxon>Lepraria</taxon>
    </lineage>
</organism>
<feature type="region of interest" description="Disordered" evidence="3">
    <location>
        <begin position="90"/>
        <end position="248"/>
    </location>
</feature>
<keyword evidence="2" id="KW-0539">Nucleus</keyword>
<proteinExistence type="predicted"/>
<feature type="region of interest" description="Disordered" evidence="3">
    <location>
        <begin position="1"/>
        <end position="20"/>
    </location>
</feature>
<dbReference type="PANTHER" id="PTHR13495:SF0">
    <property type="entry name" value="PSME3-INTERACTING PROTEIN"/>
    <property type="match status" value="1"/>
</dbReference>
<feature type="compositionally biased region" description="Polar residues" evidence="3">
    <location>
        <begin position="1"/>
        <end position="13"/>
    </location>
</feature>
<feature type="compositionally biased region" description="Basic and acidic residues" evidence="3">
    <location>
        <begin position="170"/>
        <end position="183"/>
    </location>
</feature>
<dbReference type="GO" id="GO:0005634">
    <property type="term" value="C:nucleus"/>
    <property type="evidence" value="ECO:0007669"/>
    <property type="project" value="UniProtKB-SubCell"/>
</dbReference>
<evidence type="ECO:0000256" key="2">
    <source>
        <dbReference type="ARBA" id="ARBA00023242"/>
    </source>
</evidence>
<evidence type="ECO:0000313" key="5">
    <source>
        <dbReference type="EMBL" id="KAK3179089.1"/>
    </source>
</evidence>
<dbReference type="EMBL" id="JASNWA010000003">
    <property type="protein sequence ID" value="KAK3179089.1"/>
    <property type="molecule type" value="Genomic_DNA"/>
</dbReference>
<dbReference type="Pfam" id="PF10187">
    <property type="entry name" value="FAM192A_Fyv6_N"/>
    <property type="match status" value="1"/>
</dbReference>
<comment type="caution">
    <text evidence="5">The sequence shown here is derived from an EMBL/GenBank/DDBJ whole genome shotgun (WGS) entry which is preliminary data.</text>
</comment>
<feature type="domain" description="FAM192A/Fyv6 N-terminal" evidence="4">
    <location>
        <begin position="5"/>
        <end position="109"/>
    </location>
</feature>
<name>A0AAD9ZHQ8_9LECA</name>
<dbReference type="PANTHER" id="PTHR13495">
    <property type="entry name" value="NEFA-INTERACTING NUCLEAR PROTEIN NIP30"/>
    <property type="match status" value="1"/>
</dbReference>
<feature type="compositionally biased region" description="Basic and acidic residues" evidence="3">
    <location>
        <begin position="90"/>
        <end position="120"/>
    </location>
</feature>
<gene>
    <name evidence="5" type="ORF">OEA41_001228</name>
</gene>
<reference evidence="5" key="1">
    <citation type="submission" date="2022-11" db="EMBL/GenBank/DDBJ databases">
        <title>Chromosomal genome sequence assembly and mating type (MAT) locus characterization of the leprose asexual lichenized fungus Lepraria neglecta (Nyl.) Erichsen.</title>
        <authorList>
            <person name="Allen J.L."/>
            <person name="Pfeffer B."/>
        </authorList>
    </citation>
    <scope>NUCLEOTIDE SEQUENCE</scope>
    <source>
        <strain evidence="5">Allen 5258</strain>
    </source>
</reference>
<evidence type="ECO:0000313" key="6">
    <source>
        <dbReference type="Proteomes" id="UP001276659"/>
    </source>
</evidence>
<evidence type="ECO:0000259" key="4">
    <source>
        <dbReference type="Pfam" id="PF10187"/>
    </source>
</evidence>
<dbReference type="AlphaFoldDB" id="A0AAD9ZHQ8"/>
<evidence type="ECO:0000256" key="3">
    <source>
        <dbReference type="SAM" id="MobiDB-lite"/>
    </source>
</evidence>